<sequence>MRFPSIKSVKSSRSVTSAGSDASTLLPNQPVVSGGLTVLHPPIDDGTALVDIITVHGLSGHPQNTWTNLDTKHYWPMESLPGDVPRARIMAFGYSTTVSPFNTSTAIVSDVAKQLISHLINKRTSQDQRQRPIIFIAHSLGGIVVKEFLHVASNTGHEDLAGSVCGILFLGTPHKGSHLASFMGVISDLVKSLLGRSADAIIEDLSSNSRHLLELDQLLRFKLAKIDIYSFYELLPLKPLSRPMSRKLTGF</sequence>
<dbReference type="Proteomes" id="UP001600888">
    <property type="component" value="Unassembled WGS sequence"/>
</dbReference>
<dbReference type="InterPro" id="IPR007751">
    <property type="entry name" value="DUF676_lipase-like"/>
</dbReference>
<dbReference type="Pfam" id="PF05057">
    <property type="entry name" value="DUF676"/>
    <property type="match status" value="1"/>
</dbReference>
<evidence type="ECO:0000259" key="8">
    <source>
        <dbReference type="Pfam" id="PF05057"/>
    </source>
</evidence>
<evidence type="ECO:0000256" key="2">
    <source>
        <dbReference type="ARBA" id="ARBA00004240"/>
    </source>
</evidence>
<evidence type="ECO:0000256" key="4">
    <source>
        <dbReference type="ARBA" id="ARBA00007920"/>
    </source>
</evidence>
<evidence type="ECO:0000256" key="1">
    <source>
        <dbReference type="ARBA" id="ARBA00004173"/>
    </source>
</evidence>
<reference evidence="9 10" key="1">
    <citation type="submission" date="2024-03" db="EMBL/GenBank/DDBJ databases">
        <title>A high-quality draft genome sequence of Diaporthe vaccinii, a causative agent of upright dieback and viscid rot disease in cranberry plants.</title>
        <authorList>
            <person name="Sarrasin M."/>
            <person name="Lang B.F."/>
            <person name="Burger G."/>
        </authorList>
    </citation>
    <scope>NUCLEOTIDE SEQUENCE [LARGE SCALE GENOMIC DNA]</scope>
    <source>
        <strain evidence="9 10">IS7</strain>
    </source>
</reference>
<dbReference type="Gene3D" id="3.40.50.1820">
    <property type="entry name" value="alpha/beta hydrolase"/>
    <property type="match status" value="1"/>
</dbReference>
<dbReference type="InterPro" id="IPR052374">
    <property type="entry name" value="SERAC1"/>
</dbReference>
<organism evidence="9 10">
    <name type="scientific">Diaporthe vaccinii</name>
    <dbReference type="NCBI Taxonomy" id="105482"/>
    <lineage>
        <taxon>Eukaryota</taxon>
        <taxon>Fungi</taxon>
        <taxon>Dikarya</taxon>
        <taxon>Ascomycota</taxon>
        <taxon>Pezizomycotina</taxon>
        <taxon>Sordariomycetes</taxon>
        <taxon>Sordariomycetidae</taxon>
        <taxon>Diaporthales</taxon>
        <taxon>Diaporthaceae</taxon>
        <taxon>Diaporthe</taxon>
        <taxon>Diaporthe eres species complex</taxon>
    </lineage>
</organism>
<gene>
    <name evidence="9" type="ORF">FJTKL_09215</name>
</gene>
<keyword evidence="6" id="KW-0496">Mitochondrion</keyword>
<accession>A0ABR4ENF5</accession>
<protein>
    <recommendedName>
        <fullName evidence="8">DUF676 domain-containing protein</fullName>
    </recommendedName>
</protein>
<dbReference type="SUPFAM" id="SSF53474">
    <property type="entry name" value="alpha/beta-Hydrolases"/>
    <property type="match status" value="1"/>
</dbReference>
<keyword evidence="7" id="KW-0472">Membrane</keyword>
<dbReference type="EMBL" id="JBAWTH010000039">
    <property type="protein sequence ID" value="KAL2283974.1"/>
    <property type="molecule type" value="Genomic_DNA"/>
</dbReference>
<evidence type="ECO:0000256" key="6">
    <source>
        <dbReference type="ARBA" id="ARBA00023128"/>
    </source>
</evidence>
<evidence type="ECO:0000313" key="9">
    <source>
        <dbReference type="EMBL" id="KAL2283974.1"/>
    </source>
</evidence>
<name>A0ABR4ENF5_9PEZI</name>
<dbReference type="InterPro" id="IPR029058">
    <property type="entry name" value="AB_hydrolase_fold"/>
</dbReference>
<comment type="subcellular location">
    <subcellularLocation>
        <location evidence="2">Endoplasmic reticulum</location>
    </subcellularLocation>
    <subcellularLocation>
        <location evidence="3">Membrane</location>
    </subcellularLocation>
    <subcellularLocation>
        <location evidence="1">Mitochondrion</location>
    </subcellularLocation>
</comment>
<keyword evidence="10" id="KW-1185">Reference proteome</keyword>
<evidence type="ECO:0000256" key="7">
    <source>
        <dbReference type="ARBA" id="ARBA00023136"/>
    </source>
</evidence>
<dbReference type="PANTHER" id="PTHR48182">
    <property type="entry name" value="PROTEIN SERAC1"/>
    <property type="match status" value="1"/>
</dbReference>
<evidence type="ECO:0000256" key="5">
    <source>
        <dbReference type="ARBA" id="ARBA00022824"/>
    </source>
</evidence>
<dbReference type="PANTHER" id="PTHR48182:SF2">
    <property type="entry name" value="PROTEIN SERAC1"/>
    <property type="match status" value="1"/>
</dbReference>
<evidence type="ECO:0000313" key="10">
    <source>
        <dbReference type="Proteomes" id="UP001600888"/>
    </source>
</evidence>
<evidence type="ECO:0000256" key="3">
    <source>
        <dbReference type="ARBA" id="ARBA00004370"/>
    </source>
</evidence>
<feature type="domain" description="DUF676" evidence="8">
    <location>
        <begin position="52"/>
        <end position="177"/>
    </location>
</feature>
<comment type="caution">
    <text evidence="9">The sequence shown here is derived from an EMBL/GenBank/DDBJ whole genome shotgun (WGS) entry which is preliminary data.</text>
</comment>
<keyword evidence="5" id="KW-0256">Endoplasmic reticulum</keyword>
<comment type="similarity">
    <text evidence="4">Belongs to the putative lipase ROG1 family.</text>
</comment>
<proteinExistence type="inferred from homology"/>